<sequence length="126" mass="14714">MKKKLVLVLLIISFGINCYILGKWILVDQWTRPSQEEKVILGEMVQKTVESEAYKELAENENIIAINTSMDKKKGGGFPYYFSVSVRTDKQTYLFYCNNDKCSKMENGAWTYSIYQDEDSRLPFRK</sequence>
<organism evidence="1 2">
    <name type="scientific">Oceanobacillus bengalensis</name>
    <dbReference type="NCBI Taxonomy" id="1435466"/>
    <lineage>
        <taxon>Bacteria</taxon>
        <taxon>Bacillati</taxon>
        <taxon>Bacillota</taxon>
        <taxon>Bacilli</taxon>
        <taxon>Bacillales</taxon>
        <taxon>Bacillaceae</taxon>
        <taxon>Oceanobacillus</taxon>
    </lineage>
</organism>
<evidence type="ECO:0000313" key="1">
    <source>
        <dbReference type="EMBL" id="RKQ17124.1"/>
    </source>
</evidence>
<dbReference type="Proteomes" id="UP000281813">
    <property type="component" value="Unassembled WGS sequence"/>
</dbReference>
<gene>
    <name evidence="1" type="ORF">D8M05_05490</name>
</gene>
<dbReference type="EMBL" id="RBZO01000006">
    <property type="protein sequence ID" value="RKQ17124.1"/>
    <property type="molecule type" value="Genomic_DNA"/>
</dbReference>
<dbReference type="OrthoDB" id="2877693at2"/>
<dbReference type="RefSeq" id="WP_121129456.1">
    <property type="nucleotide sequence ID" value="NZ_JBHUFK010000041.1"/>
</dbReference>
<accession>A0A494Z536</accession>
<comment type="caution">
    <text evidence="1">The sequence shown here is derived from an EMBL/GenBank/DDBJ whole genome shotgun (WGS) entry which is preliminary data.</text>
</comment>
<keyword evidence="2" id="KW-1185">Reference proteome</keyword>
<protein>
    <submittedName>
        <fullName evidence="1">Uncharacterized protein</fullName>
    </submittedName>
</protein>
<proteinExistence type="predicted"/>
<reference evidence="1 2" key="1">
    <citation type="journal article" date="2015" name="Antonie Van Leeuwenhoek">
        <title>Oceanobacillus bengalensis sp. nov., a bacterium isolated from seawater of the Bay of Bengal.</title>
        <authorList>
            <person name="Yongchang O."/>
            <person name="Xiang W."/>
            <person name="Wang G."/>
        </authorList>
    </citation>
    <scope>NUCLEOTIDE SEQUENCE [LARGE SCALE GENOMIC DNA]</scope>
    <source>
        <strain evidence="1 2">MCCC 1K00260</strain>
    </source>
</reference>
<evidence type="ECO:0000313" key="2">
    <source>
        <dbReference type="Proteomes" id="UP000281813"/>
    </source>
</evidence>
<dbReference type="AlphaFoldDB" id="A0A494Z536"/>
<name>A0A494Z536_9BACI</name>